<evidence type="ECO:0000256" key="4">
    <source>
        <dbReference type="ARBA" id="ARBA00022701"/>
    </source>
</evidence>
<dbReference type="GO" id="GO:0007018">
    <property type="term" value="P:microtubule-based movement"/>
    <property type="evidence" value="ECO:0007669"/>
    <property type="project" value="InterPro"/>
</dbReference>
<dbReference type="GO" id="GO:0005876">
    <property type="term" value="C:spindle microtubule"/>
    <property type="evidence" value="ECO:0007669"/>
    <property type="project" value="TreeGrafter"/>
</dbReference>
<organism evidence="15 16">
    <name type="scientific">Carya illinoinensis</name>
    <name type="common">Pecan</name>
    <dbReference type="NCBI Taxonomy" id="32201"/>
    <lineage>
        <taxon>Eukaryota</taxon>
        <taxon>Viridiplantae</taxon>
        <taxon>Streptophyta</taxon>
        <taxon>Embryophyta</taxon>
        <taxon>Tracheophyta</taxon>
        <taxon>Spermatophyta</taxon>
        <taxon>Magnoliopsida</taxon>
        <taxon>eudicotyledons</taxon>
        <taxon>Gunneridae</taxon>
        <taxon>Pentapetalae</taxon>
        <taxon>rosids</taxon>
        <taxon>fabids</taxon>
        <taxon>Fagales</taxon>
        <taxon>Juglandaceae</taxon>
        <taxon>Carya</taxon>
    </lineage>
</organism>
<evidence type="ECO:0000256" key="3">
    <source>
        <dbReference type="ARBA" id="ARBA00022490"/>
    </source>
</evidence>
<keyword evidence="13" id="KW-0175">Coiled coil</keyword>
<dbReference type="GO" id="GO:0051231">
    <property type="term" value="P:spindle elongation"/>
    <property type="evidence" value="ECO:0007669"/>
    <property type="project" value="TreeGrafter"/>
</dbReference>
<dbReference type="InterPro" id="IPR001752">
    <property type="entry name" value="Kinesin_motor_dom"/>
</dbReference>
<feature type="domain" description="Kinesin motor" evidence="14">
    <location>
        <begin position="1"/>
        <end position="261"/>
    </location>
</feature>
<dbReference type="InterPro" id="IPR011989">
    <property type="entry name" value="ARM-like"/>
</dbReference>
<dbReference type="PROSITE" id="PS50176">
    <property type="entry name" value="ARM_REPEAT"/>
    <property type="match status" value="2"/>
</dbReference>
<dbReference type="Gene3D" id="3.40.850.10">
    <property type="entry name" value="Kinesin motor domain"/>
    <property type="match status" value="1"/>
</dbReference>
<dbReference type="PROSITE" id="PS00411">
    <property type="entry name" value="KINESIN_MOTOR_1"/>
    <property type="match status" value="1"/>
</dbReference>
<dbReference type="PANTHER" id="PTHR47970:SF30">
    <property type="entry name" value="KINESIN-LIKE PROTEIN"/>
    <property type="match status" value="1"/>
</dbReference>
<comment type="similarity">
    <text evidence="2">Belongs to the TRAFAC class myosin-kinesin ATPase superfamily. Kinesin family. Ungrouped subfamily.</text>
</comment>
<keyword evidence="7 11" id="KW-0067">ATP-binding</keyword>
<evidence type="ECO:0000256" key="13">
    <source>
        <dbReference type="SAM" id="Coils"/>
    </source>
</evidence>
<dbReference type="Proteomes" id="UP000811246">
    <property type="component" value="Chromosome 11"/>
</dbReference>
<dbReference type="InterPro" id="IPR019821">
    <property type="entry name" value="Kinesin_motor_CS"/>
</dbReference>
<evidence type="ECO:0000313" key="16">
    <source>
        <dbReference type="Proteomes" id="UP000811246"/>
    </source>
</evidence>
<feature type="coiled-coil region" evidence="13">
    <location>
        <begin position="284"/>
        <end position="352"/>
    </location>
</feature>
<proteinExistence type="inferred from homology"/>
<name>A0A922IZK4_CARIL</name>
<protein>
    <recommendedName>
        <fullName evidence="12">Kinesin-like protein</fullName>
    </recommendedName>
</protein>
<keyword evidence="4 12" id="KW-0493">Microtubule</keyword>
<dbReference type="Gene3D" id="1.25.10.10">
    <property type="entry name" value="Leucine-rich Repeat Variant"/>
    <property type="match status" value="2"/>
</dbReference>
<keyword evidence="3" id="KW-0963">Cytoplasm</keyword>
<dbReference type="PANTHER" id="PTHR47970">
    <property type="entry name" value="KINESIN-LIKE PROTEIN KIF11"/>
    <property type="match status" value="1"/>
</dbReference>
<dbReference type="InterPro" id="IPR036961">
    <property type="entry name" value="Kinesin_motor_dom_sf"/>
</dbReference>
<dbReference type="GO" id="GO:0072686">
    <property type="term" value="C:mitotic spindle"/>
    <property type="evidence" value="ECO:0007669"/>
    <property type="project" value="TreeGrafter"/>
</dbReference>
<evidence type="ECO:0000256" key="5">
    <source>
        <dbReference type="ARBA" id="ARBA00022737"/>
    </source>
</evidence>
<dbReference type="FunFam" id="1.25.10.10:FF:000357">
    <property type="entry name" value="Kinesin-like protein"/>
    <property type="match status" value="1"/>
</dbReference>
<feature type="binding site" evidence="11">
    <location>
        <begin position="4"/>
        <end position="11"/>
    </location>
    <ligand>
        <name>ATP</name>
        <dbReference type="ChEBI" id="CHEBI:30616"/>
    </ligand>
</feature>
<dbReference type="PROSITE" id="PS50067">
    <property type="entry name" value="KINESIN_MOTOR_2"/>
    <property type="match status" value="1"/>
</dbReference>
<dbReference type="EMBL" id="CM031835">
    <property type="protein sequence ID" value="KAG6688821.1"/>
    <property type="molecule type" value="Genomic_DNA"/>
</dbReference>
<dbReference type="Pfam" id="PF00225">
    <property type="entry name" value="Kinesin"/>
    <property type="match status" value="1"/>
</dbReference>
<gene>
    <name evidence="15" type="ORF">I3842_11G144200</name>
</gene>
<keyword evidence="6 11" id="KW-0547">Nucleotide-binding</keyword>
<dbReference type="GO" id="GO:0008017">
    <property type="term" value="F:microtubule binding"/>
    <property type="evidence" value="ECO:0007669"/>
    <property type="project" value="InterPro"/>
</dbReference>
<feature type="coiled-coil region" evidence="13">
    <location>
        <begin position="384"/>
        <end position="453"/>
    </location>
</feature>
<evidence type="ECO:0000313" key="15">
    <source>
        <dbReference type="EMBL" id="KAG6688821.1"/>
    </source>
</evidence>
<dbReference type="InterPro" id="IPR027417">
    <property type="entry name" value="P-loop_NTPase"/>
</dbReference>
<dbReference type="InterPro" id="IPR000225">
    <property type="entry name" value="Armadillo"/>
</dbReference>
<comment type="caution">
    <text evidence="15">The sequence shown here is derived from an EMBL/GenBank/DDBJ whole genome shotgun (WGS) entry which is preliminary data.</text>
</comment>
<evidence type="ECO:0000256" key="11">
    <source>
        <dbReference type="PROSITE-ProRule" id="PRU00283"/>
    </source>
</evidence>
<evidence type="ECO:0000256" key="2">
    <source>
        <dbReference type="ARBA" id="ARBA00010103"/>
    </source>
</evidence>
<reference evidence="15" key="1">
    <citation type="submission" date="2021-01" db="EMBL/GenBank/DDBJ databases">
        <authorList>
            <person name="Lovell J.T."/>
            <person name="Bentley N."/>
            <person name="Bhattarai G."/>
            <person name="Jenkins J.W."/>
            <person name="Sreedasyam A."/>
            <person name="Alarcon Y."/>
            <person name="Bock C."/>
            <person name="Boston L."/>
            <person name="Carlson J."/>
            <person name="Cervantes K."/>
            <person name="Clermont K."/>
            <person name="Krom N."/>
            <person name="Kubenka K."/>
            <person name="Mamidi S."/>
            <person name="Mattison C."/>
            <person name="Monteros M."/>
            <person name="Pisani C."/>
            <person name="Plott C."/>
            <person name="Rajasekar S."/>
            <person name="Rhein H.S."/>
            <person name="Rohla C."/>
            <person name="Song M."/>
            <person name="Hilaire R.S."/>
            <person name="Shu S."/>
            <person name="Wells L."/>
            <person name="Wang X."/>
            <person name="Webber J."/>
            <person name="Heerema R.J."/>
            <person name="Klein P."/>
            <person name="Conner P."/>
            <person name="Grauke L."/>
            <person name="Grimwood J."/>
            <person name="Schmutz J."/>
            <person name="Randall J.J."/>
        </authorList>
    </citation>
    <scope>NUCLEOTIDE SEQUENCE</scope>
    <source>
        <tissue evidence="15">Leaf</tissue>
    </source>
</reference>
<evidence type="ECO:0000256" key="10">
    <source>
        <dbReference type="PROSITE-ProRule" id="PRU00259"/>
    </source>
</evidence>
<dbReference type="GO" id="GO:0090307">
    <property type="term" value="P:mitotic spindle assembly"/>
    <property type="evidence" value="ECO:0007669"/>
    <property type="project" value="TreeGrafter"/>
</dbReference>
<sequence length="763" mass="84180">MAYGQTGTGKTYTLGRLGEEDTAARGIMVRAMEDILADVSLETDSISVSYLQLYMETIQDLLDPANDNIPIVEDSKTGDVSLPGANLVEIRDQKSFVELLRLGEAHRFAANTKLNTESSRSHAILMVHVKRSVKGKHSALSSEKGSNLHMKTLRPAIVRKGKLVVVDLAGSERIDKSGSEGHTLEEAKSINLSLSALGKCINALAENSVHVPVRDSKLTRLLKDSFGGTARTSLVITIGPSPRHRGETASTIMFGQRAMKVENMLKLKEEFDYKSLSRGLDIQLDKLISEHERQQKAFENEIERITTEAQNRISEVERNYEDALEEERVKYQRDYMESIKKLEEQLVKNQQKHGFEKVPVRSEDDCSALTSNTESSKISAVEEVSELKKLLQKESLLRKAAEEEVNSLKSQLAQWKRSEASGNSEIIKLRKMLEDEALQKEKLEGEIAILHSQLLQISSEADETRRRLDRGGSGKVPGDLDSLFSQVKLQQQEPGNGEKASVAKLFEQVGLQKILSLLESEDSDLRIHAVKVVANLAAEETNQEKIVEAGGLTSLLMLLRSSENETIHRVAAGAIANLAMNETNQELIMGQGGIGLLSITAANAEDPQTLRMVAGAIANLCGNDKLQMKLRGEGGIKALLGMVRCRHPDVLAQVARGIANFAKCESRASMQGTKTGRSLLIEDGALPWIVQNANNEASPIRRHIELALCHLAQHEANAKDMISGGALWELVRISRDCSREDIRTLAHRTLTSCPAFQAEMRRL</sequence>
<dbReference type="AlphaFoldDB" id="A0A922IZK4"/>
<evidence type="ECO:0000256" key="9">
    <source>
        <dbReference type="ARBA" id="ARBA00023212"/>
    </source>
</evidence>
<comment type="subcellular location">
    <subcellularLocation>
        <location evidence="1">Cytoplasm</location>
        <location evidence="1">Cytoskeleton</location>
    </subcellularLocation>
</comment>
<dbReference type="SMART" id="SM00185">
    <property type="entry name" value="ARM"/>
    <property type="match status" value="4"/>
</dbReference>
<dbReference type="SUPFAM" id="SSF52540">
    <property type="entry name" value="P-loop containing nucleoside triphosphate hydrolases"/>
    <property type="match status" value="1"/>
</dbReference>
<dbReference type="SMART" id="SM00129">
    <property type="entry name" value="KISc"/>
    <property type="match status" value="1"/>
</dbReference>
<evidence type="ECO:0000256" key="8">
    <source>
        <dbReference type="ARBA" id="ARBA00023175"/>
    </source>
</evidence>
<evidence type="ECO:0000256" key="1">
    <source>
        <dbReference type="ARBA" id="ARBA00004245"/>
    </source>
</evidence>
<dbReference type="GO" id="GO:0008574">
    <property type="term" value="F:plus-end-directed microtubule motor activity"/>
    <property type="evidence" value="ECO:0007669"/>
    <property type="project" value="TreeGrafter"/>
</dbReference>
<evidence type="ECO:0000256" key="12">
    <source>
        <dbReference type="RuleBase" id="RU000394"/>
    </source>
</evidence>
<accession>A0A922IZK4</accession>
<dbReference type="GO" id="GO:0005524">
    <property type="term" value="F:ATP binding"/>
    <property type="evidence" value="ECO:0007669"/>
    <property type="project" value="UniProtKB-UniRule"/>
</dbReference>
<evidence type="ECO:0000256" key="6">
    <source>
        <dbReference type="ARBA" id="ARBA00022741"/>
    </source>
</evidence>
<evidence type="ECO:0000256" key="7">
    <source>
        <dbReference type="ARBA" id="ARBA00022840"/>
    </source>
</evidence>
<dbReference type="Pfam" id="PF00514">
    <property type="entry name" value="Arm"/>
    <property type="match status" value="1"/>
</dbReference>
<keyword evidence="9" id="KW-0206">Cytoskeleton</keyword>
<dbReference type="InterPro" id="IPR016024">
    <property type="entry name" value="ARM-type_fold"/>
</dbReference>
<feature type="repeat" description="ARM" evidence="10">
    <location>
        <begin position="509"/>
        <end position="551"/>
    </location>
</feature>
<dbReference type="InterPro" id="IPR047149">
    <property type="entry name" value="KIF11-like"/>
</dbReference>
<dbReference type="PRINTS" id="PR00380">
    <property type="entry name" value="KINESINHEAVY"/>
</dbReference>
<keyword evidence="5" id="KW-0677">Repeat</keyword>
<feature type="repeat" description="ARM" evidence="10">
    <location>
        <begin position="550"/>
        <end position="593"/>
    </location>
</feature>
<dbReference type="SUPFAM" id="SSF48371">
    <property type="entry name" value="ARM repeat"/>
    <property type="match status" value="1"/>
</dbReference>
<keyword evidence="8 11" id="KW-0505">Motor protein</keyword>
<evidence type="ECO:0000259" key="14">
    <source>
        <dbReference type="PROSITE" id="PS50067"/>
    </source>
</evidence>